<proteinExistence type="predicted"/>
<dbReference type="AlphaFoldDB" id="A0A6M3LW13"/>
<dbReference type="EMBL" id="MT143432">
    <property type="protein sequence ID" value="QJA96778.1"/>
    <property type="molecule type" value="Genomic_DNA"/>
</dbReference>
<name>A0A6M3LW13_9ZZZZ</name>
<gene>
    <name evidence="1" type="ORF">MM415B07419_0009</name>
</gene>
<accession>A0A6M3LW13</accession>
<protein>
    <submittedName>
        <fullName evidence="1">Uncharacterized protein</fullName>
    </submittedName>
</protein>
<reference evidence="1" key="1">
    <citation type="submission" date="2020-03" db="EMBL/GenBank/DDBJ databases">
        <title>The deep terrestrial virosphere.</title>
        <authorList>
            <person name="Holmfeldt K."/>
            <person name="Nilsson E."/>
            <person name="Simone D."/>
            <person name="Lopez-Fernandez M."/>
            <person name="Wu X."/>
            <person name="de Brujin I."/>
            <person name="Lundin D."/>
            <person name="Andersson A."/>
            <person name="Bertilsson S."/>
            <person name="Dopson M."/>
        </authorList>
    </citation>
    <scope>NUCLEOTIDE SEQUENCE</scope>
    <source>
        <strain evidence="1">MM415B07419</strain>
    </source>
</reference>
<sequence>MAKPIVQNPTIKGKAAKQFAKMFLCKSAPSPERIRQNKKDIEVYLSTTV</sequence>
<organism evidence="1">
    <name type="scientific">viral metagenome</name>
    <dbReference type="NCBI Taxonomy" id="1070528"/>
    <lineage>
        <taxon>unclassified sequences</taxon>
        <taxon>metagenomes</taxon>
        <taxon>organismal metagenomes</taxon>
    </lineage>
</organism>
<evidence type="ECO:0000313" key="1">
    <source>
        <dbReference type="EMBL" id="QJA96778.1"/>
    </source>
</evidence>